<dbReference type="InterPro" id="IPR040134">
    <property type="entry name" value="PSMD12/CSN4"/>
</dbReference>
<feature type="domain" description="PCI" evidence="8">
    <location>
        <begin position="236"/>
        <end position="406"/>
    </location>
</feature>
<dbReference type="Pfam" id="PF01399">
    <property type="entry name" value="PCI"/>
    <property type="match status" value="1"/>
</dbReference>
<keyword evidence="5" id="KW-0963">Cytoplasm</keyword>
<dbReference type="PANTHER" id="PTHR10855">
    <property type="entry name" value="26S PROTEASOME NON-ATPASE REGULATORY SUBUNIT 12/COP9 SIGNALOSOME COMPLEX SUBUNIT 4"/>
    <property type="match status" value="1"/>
</dbReference>
<dbReference type="EMBL" id="JAGHQL010000010">
    <property type="protein sequence ID" value="KAH0545026.1"/>
    <property type="molecule type" value="Genomic_DNA"/>
</dbReference>
<comment type="caution">
    <text evidence="9">The sequence shown here is derived from an EMBL/GenBank/DDBJ whole genome shotgun (WGS) entry which is preliminary data.</text>
</comment>
<reference evidence="9" key="1">
    <citation type="submission" date="2021-03" db="EMBL/GenBank/DDBJ databases">
        <title>Comparative genomics and phylogenomic investigation of the class Geoglossomycetes provide insights into ecological specialization and systematics.</title>
        <authorList>
            <person name="Melie T."/>
            <person name="Pirro S."/>
            <person name="Miller A.N."/>
            <person name="Quandt A."/>
        </authorList>
    </citation>
    <scope>NUCLEOTIDE SEQUENCE</scope>
    <source>
        <strain evidence="9">GBOQ0MN5Z8</strain>
    </source>
</reference>
<dbReference type="OrthoDB" id="295656at2759"/>
<evidence type="ECO:0000313" key="10">
    <source>
        <dbReference type="Proteomes" id="UP000698800"/>
    </source>
</evidence>
<gene>
    <name evidence="9" type="ORF">FGG08_000797</name>
</gene>
<dbReference type="AlphaFoldDB" id="A0A9P8I328"/>
<dbReference type="InterPro" id="IPR054559">
    <property type="entry name" value="PSMD12-CSN4-like_N"/>
</dbReference>
<dbReference type="Pfam" id="PF22241">
    <property type="entry name" value="PSMD12-CSN4_N"/>
    <property type="match status" value="1"/>
</dbReference>
<dbReference type="Proteomes" id="UP000698800">
    <property type="component" value="Unassembled WGS sequence"/>
</dbReference>
<accession>A0A9P8I328</accession>
<evidence type="ECO:0000259" key="8">
    <source>
        <dbReference type="PROSITE" id="PS50250"/>
    </source>
</evidence>
<dbReference type="SUPFAM" id="SSF46785">
    <property type="entry name" value="Winged helix' DNA-binding domain"/>
    <property type="match status" value="1"/>
</dbReference>
<dbReference type="InterPro" id="IPR036388">
    <property type="entry name" value="WH-like_DNA-bd_sf"/>
</dbReference>
<dbReference type="InterPro" id="IPR000717">
    <property type="entry name" value="PCI_dom"/>
</dbReference>
<dbReference type="SMART" id="SM00088">
    <property type="entry name" value="PINT"/>
    <property type="match status" value="1"/>
</dbReference>
<dbReference type="InterPro" id="IPR036390">
    <property type="entry name" value="WH_DNA-bd_sf"/>
</dbReference>
<proteinExistence type="inferred from homology"/>
<dbReference type="GO" id="GO:0008180">
    <property type="term" value="C:COP9 signalosome"/>
    <property type="evidence" value="ECO:0007669"/>
    <property type="project" value="UniProtKB-KW"/>
</dbReference>
<evidence type="ECO:0000256" key="2">
    <source>
        <dbReference type="ARBA" id="ARBA00004496"/>
    </source>
</evidence>
<name>A0A9P8I328_9PEZI</name>
<evidence type="ECO:0000256" key="1">
    <source>
        <dbReference type="ARBA" id="ARBA00004123"/>
    </source>
</evidence>
<comment type="similarity">
    <text evidence="3">Belongs to the CSN4 family.</text>
</comment>
<dbReference type="Gene3D" id="1.10.10.10">
    <property type="entry name" value="Winged helix-like DNA-binding domain superfamily/Winged helix DNA-binding domain"/>
    <property type="match status" value="1"/>
</dbReference>
<comment type="subcellular location">
    <subcellularLocation>
        <location evidence="2">Cytoplasm</location>
    </subcellularLocation>
    <subcellularLocation>
        <location evidence="1">Nucleus</location>
    </subcellularLocation>
</comment>
<keyword evidence="6" id="KW-0736">Signalosome</keyword>
<evidence type="ECO:0000256" key="6">
    <source>
        <dbReference type="ARBA" id="ARBA00022790"/>
    </source>
</evidence>
<sequence>MKDIQPYMCAFRQARLRPQGPTWQPNNLTFPRPPEKMNPSEVSTAIAALESPSATQAGKSSNYSQLLTKILASPPGPHVSVNLIALLNSLLGDTVGLVASRPVLATFVTHFSSIRDSTVRKVVGEHALSLLASQVISFEEQDSKIRECLADVYESENDNPAAAKVLQGIQLESSQRMIPDNTKVKIWIRITRNLLEDDNTTEAEIYLNRAKNLIYKCEDLELKLHFQLSQARIFDARRKFLEACHGYHLLSFSPVIAEEERLQSLSSAITCAVLAPAGPQRSRALARLYKDDRSPQLEADFSILEKMYLDRLLSPAEVDKFAERLSPHQLAKTADGSTVLAKAVVEHNLLGASRLYNNIGVEELGVLLGLPSERAEECAARMIEQGRLVGRIDQIDKLIFFDGGEGTGEKTSSGQADRVVGREIRKWDSNVQGLAEEVEKVTTLLQNQFPVSVPPPVVRLLNADST</sequence>
<dbReference type="GO" id="GO:0005829">
    <property type="term" value="C:cytosol"/>
    <property type="evidence" value="ECO:0007669"/>
    <property type="project" value="TreeGrafter"/>
</dbReference>
<evidence type="ECO:0000256" key="5">
    <source>
        <dbReference type="ARBA" id="ARBA00022490"/>
    </source>
</evidence>
<dbReference type="PANTHER" id="PTHR10855:SF2">
    <property type="entry name" value="COP9 SIGNALOSOME COMPLEX SUBUNIT 4"/>
    <property type="match status" value="1"/>
</dbReference>
<dbReference type="PROSITE" id="PS50250">
    <property type="entry name" value="PCI"/>
    <property type="match status" value="1"/>
</dbReference>
<organism evidence="9 10">
    <name type="scientific">Glutinoglossum americanum</name>
    <dbReference type="NCBI Taxonomy" id="1670608"/>
    <lineage>
        <taxon>Eukaryota</taxon>
        <taxon>Fungi</taxon>
        <taxon>Dikarya</taxon>
        <taxon>Ascomycota</taxon>
        <taxon>Pezizomycotina</taxon>
        <taxon>Geoglossomycetes</taxon>
        <taxon>Geoglossales</taxon>
        <taxon>Geoglossaceae</taxon>
        <taxon>Glutinoglossum</taxon>
    </lineage>
</organism>
<keyword evidence="7" id="KW-0539">Nucleus</keyword>
<evidence type="ECO:0000256" key="3">
    <source>
        <dbReference type="ARBA" id="ARBA00010417"/>
    </source>
</evidence>
<protein>
    <recommendedName>
        <fullName evidence="4">COP9 signalosome complex subunit 4</fullName>
    </recommendedName>
</protein>
<evidence type="ECO:0000256" key="4">
    <source>
        <dbReference type="ARBA" id="ARBA00014881"/>
    </source>
</evidence>
<evidence type="ECO:0000256" key="7">
    <source>
        <dbReference type="ARBA" id="ARBA00023242"/>
    </source>
</evidence>
<keyword evidence="10" id="KW-1185">Reference proteome</keyword>
<evidence type="ECO:0000313" key="9">
    <source>
        <dbReference type="EMBL" id="KAH0545026.1"/>
    </source>
</evidence>